<keyword evidence="7" id="KW-0378">Hydrolase</keyword>
<dbReference type="PROSITE" id="PS51462">
    <property type="entry name" value="NUDIX"/>
    <property type="match status" value="1"/>
</dbReference>
<evidence type="ECO:0000313" key="21">
    <source>
        <dbReference type="Proteomes" id="UP000291338"/>
    </source>
</evidence>
<keyword evidence="9" id="KW-0234">DNA repair</keyword>
<evidence type="ECO:0000256" key="9">
    <source>
        <dbReference type="ARBA" id="ARBA00023204"/>
    </source>
</evidence>
<evidence type="ECO:0000313" key="20">
    <source>
        <dbReference type="EMBL" id="RZQ53063.1"/>
    </source>
</evidence>
<protein>
    <recommendedName>
        <fullName evidence="13">8-oxo-dGTP diphosphatase</fullName>
        <ecNumber evidence="12">3.6.1.55</ecNumber>
    </recommendedName>
    <alternativeName>
        <fullName evidence="16">7,8-dihydro-8-oxoguanine-triphosphatase</fullName>
    </alternativeName>
    <alternativeName>
        <fullName evidence="15">Mutator protein MutT</fullName>
    </alternativeName>
    <alternativeName>
        <fullName evidence="14">dGTP pyrophosphohydrolase</fullName>
    </alternativeName>
</protein>
<dbReference type="InterPro" id="IPR003561">
    <property type="entry name" value="Mutator_MutT"/>
</dbReference>
<organism evidence="20 21">
    <name type="scientific">Pseudoalteromonas phenolica</name>
    <dbReference type="NCBI Taxonomy" id="161398"/>
    <lineage>
        <taxon>Bacteria</taxon>
        <taxon>Pseudomonadati</taxon>
        <taxon>Pseudomonadota</taxon>
        <taxon>Gammaproteobacteria</taxon>
        <taxon>Alteromonadales</taxon>
        <taxon>Pseudoalteromonadaceae</taxon>
        <taxon>Pseudoalteromonas</taxon>
    </lineage>
</organism>
<keyword evidence="6" id="KW-0227">DNA damage</keyword>
<evidence type="ECO:0000256" key="15">
    <source>
        <dbReference type="ARBA" id="ARBA00041979"/>
    </source>
</evidence>
<dbReference type="PRINTS" id="PR00502">
    <property type="entry name" value="NUDIXFAMILY"/>
</dbReference>
<evidence type="ECO:0000256" key="8">
    <source>
        <dbReference type="ARBA" id="ARBA00022842"/>
    </source>
</evidence>
<evidence type="ECO:0000256" key="6">
    <source>
        <dbReference type="ARBA" id="ARBA00022763"/>
    </source>
</evidence>
<keyword evidence="4" id="KW-0235">DNA replication</keyword>
<dbReference type="PROSITE" id="PS00893">
    <property type="entry name" value="NUDIX_BOX"/>
    <property type="match status" value="1"/>
</dbReference>
<dbReference type="InterPro" id="IPR020476">
    <property type="entry name" value="Nudix_hydrolase"/>
</dbReference>
<dbReference type="Gene3D" id="3.90.79.10">
    <property type="entry name" value="Nucleoside Triphosphate Pyrophosphohydrolase"/>
    <property type="match status" value="1"/>
</dbReference>
<evidence type="ECO:0000256" key="11">
    <source>
        <dbReference type="ARBA" id="ARBA00036904"/>
    </source>
</evidence>
<feature type="binding site" evidence="17">
    <location>
        <position position="24"/>
    </location>
    <ligand>
        <name>8-oxo-dGTP</name>
        <dbReference type="ChEBI" id="CHEBI:77896"/>
    </ligand>
</feature>
<evidence type="ECO:0000256" key="12">
    <source>
        <dbReference type="ARBA" id="ARBA00038905"/>
    </source>
</evidence>
<dbReference type="InterPro" id="IPR000086">
    <property type="entry name" value="NUDIX_hydrolase_dom"/>
</dbReference>
<comment type="caution">
    <text evidence="20">The sequence shown here is derived from an EMBL/GenBank/DDBJ whole genome shotgun (WGS) entry which is preliminary data.</text>
</comment>
<dbReference type="InterPro" id="IPR029119">
    <property type="entry name" value="MutY_C"/>
</dbReference>
<dbReference type="RefSeq" id="WP_130255527.1">
    <property type="nucleotide sequence ID" value="NZ_PPSX01000036.1"/>
</dbReference>
<evidence type="ECO:0000256" key="17">
    <source>
        <dbReference type="PIRSR" id="PIRSR603561-1"/>
    </source>
</evidence>
<dbReference type="GO" id="GO:0044716">
    <property type="term" value="F:8-oxo-GDP phosphatase activity"/>
    <property type="evidence" value="ECO:0007669"/>
    <property type="project" value="TreeGrafter"/>
</dbReference>
<comment type="cofactor">
    <cofactor evidence="1 18">
        <name>Mg(2+)</name>
        <dbReference type="ChEBI" id="CHEBI:18420"/>
    </cofactor>
</comment>
<dbReference type="InterPro" id="IPR047127">
    <property type="entry name" value="MutT-like"/>
</dbReference>
<evidence type="ECO:0000256" key="7">
    <source>
        <dbReference type="ARBA" id="ARBA00022801"/>
    </source>
</evidence>
<reference evidence="20 21" key="1">
    <citation type="submission" date="2018-01" db="EMBL/GenBank/DDBJ databases">
        <title>Co-occurrence of chitin degradation, pigmentation and bioactivity in marine Pseudoalteromonas.</title>
        <authorList>
            <person name="Paulsen S."/>
            <person name="Gram L."/>
            <person name="Machado H."/>
        </authorList>
    </citation>
    <scope>NUCLEOTIDE SEQUENCE [LARGE SCALE GENOMIC DNA]</scope>
    <source>
        <strain evidence="20 21">S3898</strain>
    </source>
</reference>
<gene>
    <name evidence="20" type="ORF">C1E23_10550</name>
</gene>
<feature type="binding site" evidence="17">
    <location>
        <position position="29"/>
    </location>
    <ligand>
        <name>8-oxo-dGTP</name>
        <dbReference type="ChEBI" id="CHEBI:77896"/>
    </ligand>
</feature>
<comment type="catalytic activity">
    <reaction evidence="10">
        <text>8-oxo-dGTP + H2O = 8-oxo-dGMP + diphosphate + H(+)</text>
        <dbReference type="Rhea" id="RHEA:31575"/>
        <dbReference type="ChEBI" id="CHEBI:15377"/>
        <dbReference type="ChEBI" id="CHEBI:15378"/>
        <dbReference type="ChEBI" id="CHEBI:33019"/>
        <dbReference type="ChEBI" id="CHEBI:63224"/>
        <dbReference type="ChEBI" id="CHEBI:77896"/>
        <dbReference type="EC" id="3.6.1.55"/>
    </reaction>
</comment>
<evidence type="ECO:0000256" key="13">
    <source>
        <dbReference type="ARBA" id="ARBA00040794"/>
    </source>
</evidence>
<dbReference type="NCBIfam" id="TIGR00586">
    <property type="entry name" value="mutt"/>
    <property type="match status" value="1"/>
</dbReference>
<evidence type="ECO:0000256" key="1">
    <source>
        <dbReference type="ARBA" id="ARBA00001946"/>
    </source>
</evidence>
<dbReference type="EMBL" id="PPSX01000036">
    <property type="protein sequence ID" value="RZQ53063.1"/>
    <property type="molecule type" value="Genomic_DNA"/>
</dbReference>
<name>A0A4Q7ILF2_9GAMM</name>
<dbReference type="AlphaFoldDB" id="A0A4Q7ILF2"/>
<evidence type="ECO:0000259" key="19">
    <source>
        <dbReference type="PROSITE" id="PS51462"/>
    </source>
</evidence>
<keyword evidence="8 18" id="KW-0460">Magnesium</keyword>
<keyword evidence="5 18" id="KW-0479">Metal-binding</keyword>
<feature type="domain" description="Nudix hydrolase" evidence="19">
    <location>
        <begin position="3"/>
        <end position="129"/>
    </location>
</feature>
<feature type="binding site" evidence="17">
    <location>
        <begin position="35"/>
        <end position="38"/>
    </location>
    <ligand>
        <name>8-oxo-dGTP</name>
        <dbReference type="ChEBI" id="CHEBI:77896"/>
    </ligand>
</feature>
<proteinExistence type="inferred from homology"/>
<dbReference type="GO" id="GO:0046872">
    <property type="term" value="F:metal ion binding"/>
    <property type="evidence" value="ECO:0007669"/>
    <property type="project" value="UniProtKB-KW"/>
</dbReference>
<dbReference type="FunFam" id="3.90.79.10:FF:000014">
    <property type="entry name" value="8-oxo-dGTP diphosphatase MutT"/>
    <property type="match status" value="1"/>
</dbReference>
<evidence type="ECO:0000256" key="5">
    <source>
        <dbReference type="ARBA" id="ARBA00022723"/>
    </source>
</evidence>
<dbReference type="InterPro" id="IPR020084">
    <property type="entry name" value="NUDIX_hydrolase_CS"/>
</dbReference>
<feature type="binding site" evidence="17">
    <location>
        <position position="120"/>
    </location>
    <ligand>
        <name>8-oxo-dGTP</name>
        <dbReference type="ChEBI" id="CHEBI:77896"/>
    </ligand>
</feature>
<dbReference type="InterPro" id="IPR015797">
    <property type="entry name" value="NUDIX_hydrolase-like_dom_sf"/>
</dbReference>
<dbReference type="PANTHER" id="PTHR47707">
    <property type="entry name" value="8-OXO-DGTP DIPHOSPHATASE"/>
    <property type="match status" value="1"/>
</dbReference>
<evidence type="ECO:0000256" key="18">
    <source>
        <dbReference type="PIRSR" id="PIRSR603561-2"/>
    </source>
</evidence>
<dbReference type="GO" id="GO:0006260">
    <property type="term" value="P:DNA replication"/>
    <property type="evidence" value="ECO:0007669"/>
    <property type="project" value="UniProtKB-KW"/>
</dbReference>
<dbReference type="GO" id="GO:0006281">
    <property type="term" value="P:DNA repair"/>
    <property type="evidence" value="ECO:0007669"/>
    <property type="project" value="UniProtKB-KW"/>
</dbReference>
<dbReference type="SUPFAM" id="SSF55811">
    <property type="entry name" value="Nudix"/>
    <property type="match status" value="1"/>
</dbReference>
<feature type="binding site" evidence="18">
    <location>
        <position position="58"/>
    </location>
    <ligand>
        <name>Mg(2+)</name>
        <dbReference type="ChEBI" id="CHEBI:18420"/>
    </ligand>
</feature>
<comment type="catalytic activity">
    <reaction evidence="11">
        <text>8-oxo-GTP + H2O = 8-oxo-GMP + diphosphate + H(+)</text>
        <dbReference type="Rhea" id="RHEA:67616"/>
        <dbReference type="ChEBI" id="CHEBI:15377"/>
        <dbReference type="ChEBI" id="CHEBI:15378"/>
        <dbReference type="ChEBI" id="CHEBI:33019"/>
        <dbReference type="ChEBI" id="CHEBI:143553"/>
        <dbReference type="ChEBI" id="CHEBI:145694"/>
    </reaction>
</comment>
<dbReference type="CDD" id="cd03425">
    <property type="entry name" value="NUDIX_MutT_NudA_like"/>
    <property type="match status" value="1"/>
</dbReference>
<dbReference type="GO" id="GO:0035539">
    <property type="term" value="F:8-oxo-7,8-dihydrodeoxyguanosine triphosphate pyrophosphatase activity"/>
    <property type="evidence" value="ECO:0007669"/>
    <property type="project" value="UniProtKB-EC"/>
</dbReference>
<evidence type="ECO:0000256" key="2">
    <source>
        <dbReference type="ARBA" id="ARBA00005582"/>
    </source>
</evidence>
<comment type="similarity">
    <text evidence="2">Belongs to the Nudix hydrolase family.</text>
</comment>
<feature type="binding site" evidence="18">
    <location>
        <position position="38"/>
    </location>
    <ligand>
        <name>Mg(2+)</name>
        <dbReference type="ChEBI" id="CHEBI:18420"/>
    </ligand>
</feature>
<dbReference type="GO" id="GO:0008413">
    <property type="term" value="F:8-oxo-7,8-dihydroguanosine triphosphate pyrophosphatase activity"/>
    <property type="evidence" value="ECO:0007669"/>
    <property type="project" value="InterPro"/>
</dbReference>
<evidence type="ECO:0000256" key="4">
    <source>
        <dbReference type="ARBA" id="ARBA00022705"/>
    </source>
</evidence>
<dbReference type="Proteomes" id="UP000291338">
    <property type="component" value="Unassembled WGS sequence"/>
</dbReference>
<dbReference type="GO" id="GO:0044715">
    <property type="term" value="F:8-oxo-dGDP phosphatase activity"/>
    <property type="evidence" value="ECO:0007669"/>
    <property type="project" value="TreeGrafter"/>
</dbReference>
<sequence>MTKKVVEVAVGVIKRDEHIFITKRDESQHQGGLWEFPGGKIEAGESVTEALARELKEEVNIDVHSSQSLLDIEHDYGDKCVKLFIHIVEDFSGEATGLEGQASQWVAINELYNWAFPAANVAIIDALQKTATS</sequence>
<accession>A0A4Q7ILF2</accession>
<evidence type="ECO:0000256" key="10">
    <source>
        <dbReference type="ARBA" id="ARBA00035861"/>
    </source>
</evidence>
<evidence type="ECO:0000256" key="3">
    <source>
        <dbReference type="ARBA" id="ARBA00022457"/>
    </source>
</evidence>
<keyword evidence="3" id="KW-0515">Mutator protein</keyword>
<dbReference type="EC" id="3.6.1.55" evidence="12"/>
<dbReference type="Pfam" id="PF14815">
    <property type="entry name" value="NUDIX_4"/>
    <property type="match status" value="1"/>
</dbReference>
<dbReference type="PANTHER" id="PTHR47707:SF1">
    <property type="entry name" value="NUDIX HYDROLASE FAMILY PROTEIN"/>
    <property type="match status" value="1"/>
</dbReference>
<evidence type="ECO:0000256" key="16">
    <source>
        <dbReference type="ARBA" id="ARBA00042798"/>
    </source>
</evidence>
<evidence type="ECO:0000256" key="14">
    <source>
        <dbReference type="ARBA" id="ARBA00041592"/>
    </source>
</evidence>